<protein>
    <recommendedName>
        <fullName evidence="1">Chemoreceptor zinc-binding domain-containing protein</fullName>
    </recommendedName>
</protein>
<dbReference type="EMBL" id="DTAB01000171">
    <property type="protein sequence ID" value="HGN85100.1"/>
    <property type="molecule type" value="Genomic_DNA"/>
</dbReference>
<proteinExistence type="predicted"/>
<sequence>MHVEQAILGHLQYLGRVEDYVKGRSEGVVLSSPSECLLGRWLAEQAPGDWQELRANHERFHALAESAVQAKQDGKLAEAEKLLQEMYVLFGRIEHLLLQVS</sequence>
<dbReference type="EMBL" id="DTCX01000131">
    <property type="protein sequence ID" value="HGL49422.1"/>
    <property type="molecule type" value="Genomic_DNA"/>
</dbReference>
<comment type="caution">
    <text evidence="3">The sequence shown here is derived from an EMBL/GenBank/DDBJ whole genome shotgun (WGS) entry which is preliminary data.</text>
</comment>
<dbReference type="InterPro" id="IPR025991">
    <property type="entry name" value="Chemoreceptor_zinc-bind_dom"/>
</dbReference>
<dbReference type="Pfam" id="PF13682">
    <property type="entry name" value="CZB"/>
    <property type="match status" value="1"/>
</dbReference>
<name>A0A7V4EH81_9DEIN</name>
<accession>A0A7V4EH81</accession>
<evidence type="ECO:0000259" key="1">
    <source>
        <dbReference type="Pfam" id="PF13682"/>
    </source>
</evidence>
<dbReference type="AlphaFoldDB" id="A0A7V4EH81"/>
<reference evidence="3" key="1">
    <citation type="journal article" date="2020" name="mSystems">
        <title>Genome- and Community-Level Interaction Insights into Carbon Utilization and Element Cycling Functions of Hydrothermarchaeota in Hydrothermal Sediment.</title>
        <authorList>
            <person name="Zhou Z."/>
            <person name="Liu Y."/>
            <person name="Xu W."/>
            <person name="Pan J."/>
            <person name="Luo Z.H."/>
            <person name="Li M."/>
        </authorList>
    </citation>
    <scope>NUCLEOTIDE SEQUENCE [LARGE SCALE GENOMIC DNA]</scope>
    <source>
        <strain evidence="3">SpSt-611</strain>
        <strain evidence="2">SpSt-679</strain>
    </source>
</reference>
<evidence type="ECO:0000313" key="3">
    <source>
        <dbReference type="EMBL" id="HGN85100.1"/>
    </source>
</evidence>
<gene>
    <name evidence="3" type="ORF">ENT80_02850</name>
    <name evidence="2" type="ORF">ENU54_02285</name>
</gene>
<evidence type="ECO:0000313" key="2">
    <source>
        <dbReference type="EMBL" id="HGL49422.1"/>
    </source>
</evidence>
<dbReference type="Gene3D" id="1.20.120.30">
    <property type="entry name" value="Aspartate receptor, ligand-binding domain"/>
    <property type="match status" value="1"/>
</dbReference>
<organism evidence="3">
    <name type="scientific">Thermus tengchongensis</name>
    <dbReference type="NCBI Taxonomy" id="1214928"/>
    <lineage>
        <taxon>Bacteria</taxon>
        <taxon>Thermotogati</taxon>
        <taxon>Deinococcota</taxon>
        <taxon>Deinococci</taxon>
        <taxon>Thermales</taxon>
        <taxon>Thermaceae</taxon>
        <taxon>Thermus</taxon>
    </lineage>
</organism>
<feature type="domain" description="Chemoreceptor zinc-binding" evidence="1">
    <location>
        <begin position="10"/>
        <end position="68"/>
    </location>
</feature>